<feature type="domain" description="Transcription factor IIIC subunit 5 HTH" evidence="6">
    <location>
        <begin position="157"/>
        <end position="309"/>
    </location>
</feature>
<dbReference type="VEuPathDB" id="VectorBase:ISCI023432"/>
<feature type="domain" description="Transcription factor IIIC subunit Tfc1/Sfc1 triple barrel" evidence="7">
    <location>
        <begin position="24"/>
        <end position="120"/>
    </location>
</feature>
<dbReference type="HOGENOM" id="CLU_026463_0_0_1"/>
<dbReference type="EnsemblMetazoa" id="ISCW023432-RA">
    <property type="protein sequence ID" value="ISCW023432-PA"/>
    <property type="gene ID" value="ISCW023432"/>
</dbReference>
<accession>B7QJM5</accession>
<dbReference type="VEuPathDB" id="VectorBase:ISCP_013478"/>
<feature type="region of interest" description="Disordered" evidence="5">
    <location>
        <begin position="454"/>
        <end position="486"/>
    </location>
</feature>
<keyword evidence="3" id="KW-0804">Transcription</keyword>
<protein>
    <submittedName>
        <fullName evidence="8 9">General transcription factor 3C polypeptide, putative</fullName>
    </submittedName>
</protein>
<evidence type="ECO:0000259" key="7">
    <source>
        <dbReference type="Pfam" id="PF17682"/>
    </source>
</evidence>
<reference evidence="8 10" key="1">
    <citation type="submission" date="2008-03" db="EMBL/GenBank/DDBJ databases">
        <title>Annotation of Ixodes scapularis.</title>
        <authorList>
            <consortium name="Ixodes scapularis Genome Project Consortium"/>
            <person name="Caler E."/>
            <person name="Hannick L.I."/>
            <person name="Bidwell S."/>
            <person name="Joardar V."/>
            <person name="Thiagarajan M."/>
            <person name="Amedeo P."/>
            <person name="Galinsky K.J."/>
            <person name="Schobel S."/>
            <person name="Inman J."/>
            <person name="Hostetler J."/>
            <person name="Miller J."/>
            <person name="Hammond M."/>
            <person name="Megy K."/>
            <person name="Lawson D."/>
            <person name="Kodira C."/>
            <person name="Sutton G."/>
            <person name="Meyer J."/>
            <person name="Hill C.A."/>
            <person name="Birren B."/>
            <person name="Nene V."/>
            <person name="Collins F."/>
            <person name="Alarcon-Chaidez F."/>
            <person name="Wikel S."/>
            <person name="Strausberg R."/>
        </authorList>
    </citation>
    <scope>NUCLEOTIDE SEQUENCE [LARGE SCALE GENOMIC DNA]</scope>
    <source>
        <strain evidence="10">Wikel</strain>
        <strain evidence="8">Wikel colony</strain>
    </source>
</reference>
<evidence type="ECO:0000256" key="3">
    <source>
        <dbReference type="ARBA" id="ARBA00023163"/>
    </source>
</evidence>
<dbReference type="EMBL" id="ABJB010545262">
    <property type="status" value="NOT_ANNOTATED_CDS"/>
    <property type="molecule type" value="Genomic_DNA"/>
</dbReference>
<keyword evidence="10" id="KW-1185">Reference proteome</keyword>
<dbReference type="GO" id="GO:0003677">
    <property type="term" value="F:DNA binding"/>
    <property type="evidence" value="ECO:0007669"/>
    <property type="project" value="UniProtKB-KW"/>
</dbReference>
<organism>
    <name type="scientific">Ixodes scapularis</name>
    <name type="common">Black-legged tick</name>
    <name type="synonym">Deer tick</name>
    <dbReference type="NCBI Taxonomy" id="6945"/>
    <lineage>
        <taxon>Eukaryota</taxon>
        <taxon>Metazoa</taxon>
        <taxon>Ecdysozoa</taxon>
        <taxon>Arthropoda</taxon>
        <taxon>Chelicerata</taxon>
        <taxon>Arachnida</taxon>
        <taxon>Acari</taxon>
        <taxon>Parasitiformes</taxon>
        <taxon>Ixodida</taxon>
        <taxon>Ixodoidea</taxon>
        <taxon>Ixodidae</taxon>
        <taxon>Ixodinae</taxon>
        <taxon>Ixodes</taxon>
    </lineage>
</organism>
<dbReference type="FunCoup" id="B7QJM5">
    <property type="interactions" value="450"/>
</dbReference>
<dbReference type="InterPro" id="IPR019136">
    <property type="entry name" value="TF_IIIC_su-5_HTH"/>
</dbReference>
<reference evidence="9" key="2">
    <citation type="submission" date="2020-05" db="UniProtKB">
        <authorList>
            <consortium name="EnsemblMetazoa"/>
        </authorList>
    </citation>
    <scope>IDENTIFICATION</scope>
    <source>
        <strain evidence="9">wikel</strain>
    </source>
</reference>
<dbReference type="GO" id="GO:0005634">
    <property type="term" value="C:nucleus"/>
    <property type="evidence" value="ECO:0007669"/>
    <property type="project" value="UniProtKB-SubCell"/>
</dbReference>
<dbReference type="EMBL" id="ABJB010404778">
    <property type="status" value="NOT_ANNOTATED_CDS"/>
    <property type="molecule type" value="Genomic_DNA"/>
</dbReference>
<dbReference type="OrthoDB" id="5598268at2759"/>
<name>B7QJM5_IXOSC</name>
<keyword evidence="2" id="KW-0238">DNA-binding</keyword>
<gene>
    <name evidence="8" type="ORF">IscW_ISCW023432</name>
</gene>
<feature type="non-terminal residue" evidence="8">
    <location>
        <position position="1"/>
    </location>
</feature>
<proteinExistence type="predicted"/>
<dbReference type="InterPro" id="IPR040454">
    <property type="entry name" value="TF_IIIC_Tfc1/Sfc1"/>
</dbReference>
<comment type="subcellular location">
    <subcellularLocation>
        <location evidence="1">Nucleus</location>
    </subcellularLocation>
</comment>
<dbReference type="GO" id="GO:0000127">
    <property type="term" value="C:transcription factor TFIIIC complex"/>
    <property type="evidence" value="ECO:0000318"/>
    <property type="project" value="GO_Central"/>
</dbReference>
<dbReference type="EMBL" id="DS953309">
    <property type="protein sequence ID" value="EEC19047.1"/>
    <property type="molecule type" value="Genomic_DNA"/>
</dbReference>
<evidence type="ECO:0000313" key="9">
    <source>
        <dbReference type="EnsemblMetazoa" id="ISCW023432-PA"/>
    </source>
</evidence>
<dbReference type="GO" id="GO:0006384">
    <property type="term" value="P:transcription initiation at RNA polymerase III promoter"/>
    <property type="evidence" value="ECO:0007669"/>
    <property type="project" value="InterPro"/>
</dbReference>
<dbReference type="EMBL" id="ABJB010921981">
    <property type="status" value="NOT_ANNOTATED_CDS"/>
    <property type="molecule type" value="Genomic_DNA"/>
</dbReference>
<dbReference type="VEuPathDB" id="VectorBase:ISCW023432"/>
<dbReference type="PaxDb" id="6945-B7QJM5"/>
<dbReference type="Gene3D" id="3.30.200.160">
    <property type="entry name" value="TFIIIC, subcomplex tauA, subunit Sfc1, barrel domain"/>
    <property type="match status" value="1"/>
</dbReference>
<dbReference type="Pfam" id="PF09734">
    <property type="entry name" value="Tau95"/>
    <property type="match status" value="1"/>
</dbReference>
<dbReference type="FunFam" id="3.30.200.160:FF:000002">
    <property type="entry name" value="Transcription factor IIIC, subunit 5"/>
    <property type="match status" value="1"/>
</dbReference>
<keyword evidence="4" id="KW-0539">Nucleus</keyword>
<evidence type="ECO:0000313" key="10">
    <source>
        <dbReference type="Proteomes" id="UP000001555"/>
    </source>
</evidence>
<dbReference type="EMBL" id="ABJB011027011">
    <property type="status" value="NOT_ANNOTATED_CDS"/>
    <property type="molecule type" value="Genomic_DNA"/>
</dbReference>
<dbReference type="AlphaFoldDB" id="B7QJM5"/>
<evidence type="ECO:0000256" key="5">
    <source>
        <dbReference type="SAM" id="MobiDB-lite"/>
    </source>
</evidence>
<dbReference type="InterPro" id="IPR041499">
    <property type="entry name" value="Tfc1/Sfc1_N"/>
</dbReference>
<feature type="compositionally biased region" description="Acidic residues" evidence="5">
    <location>
        <begin position="458"/>
        <end position="486"/>
    </location>
</feature>
<dbReference type="Proteomes" id="UP000001555">
    <property type="component" value="Unassembled WGS sequence"/>
</dbReference>
<evidence type="ECO:0000256" key="1">
    <source>
        <dbReference type="ARBA" id="ARBA00004123"/>
    </source>
</evidence>
<evidence type="ECO:0000313" key="8">
    <source>
        <dbReference type="EMBL" id="EEC19047.1"/>
    </source>
</evidence>
<dbReference type="STRING" id="6945.B7QJM5"/>
<sequence length="486" mass="54996">AAKTVFASSRRNMTEVTLKHRNLVLVEYPGIVRNVDKMLRTLGGIDEISETHSDPSRRLELKFRPDDPYCKCVYANRFSASCLLLKVKRNRSKDGEPYSVSIEGTVSTVYKFRGMVDFQFLPMEKKADGGGYESLLDQLIPPTMPSLDWLKEETPVFILPQVFSRLDTPAVQPLRDEPKRRVMPGRPSGRPDNVLGGTRHRRVKFACFLNHDDLKVPVEPKPEAWKQLEWRPQDPDVHKRVKEAFEERPLWTRSALQVRLEEQPGRFKLILPVVAYYVLSGPFRTSWVRLGFDPRKDPSTKPYQILDFRLSTCPRFPAPSGLRHDVAPKRGLSAYLVPTKVLGTGCRRVVAQTDSLTLAAQGDASSASSASASTDPELVSTFKPGHLPPFRQLFYHLCDVRLDEVQALVHANDGKETGCHEKDGWCLEGTIAACRQIMLKDLRRTIKLLKAKSKLSQENDESLPASDEEDDDGEELDELLDDDDDE</sequence>
<dbReference type="InterPro" id="IPR042536">
    <property type="entry name" value="TFIIIC_tauA_Sfc1"/>
</dbReference>
<dbReference type="PANTHER" id="PTHR13230">
    <property type="entry name" value="GENERAL TRANSCRIPTION FACTOR IIIC, POLYPEPTIDE 5"/>
    <property type="match status" value="1"/>
</dbReference>
<evidence type="ECO:0000256" key="2">
    <source>
        <dbReference type="ARBA" id="ARBA00023125"/>
    </source>
</evidence>
<dbReference type="PANTHER" id="PTHR13230:SF5">
    <property type="entry name" value="GENERAL TRANSCRIPTION FACTOR 3C POLYPEPTIDE 5"/>
    <property type="match status" value="1"/>
</dbReference>
<evidence type="ECO:0000256" key="4">
    <source>
        <dbReference type="ARBA" id="ARBA00023242"/>
    </source>
</evidence>
<evidence type="ECO:0000259" key="6">
    <source>
        <dbReference type="Pfam" id="PF09734"/>
    </source>
</evidence>
<dbReference type="Pfam" id="PF17682">
    <property type="entry name" value="Tau95_N"/>
    <property type="match status" value="1"/>
</dbReference>